<dbReference type="InterPro" id="IPR050180">
    <property type="entry name" value="RNR_Ribonuclease"/>
</dbReference>
<keyword evidence="4" id="KW-1185">Reference proteome</keyword>
<dbReference type="SMART" id="SM00955">
    <property type="entry name" value="RNB"/>
    <property type="match status" value="1"/>
</dbReference>
<dbReference type="PANTHER" id="PTHR23355:SF9">
    <property type="entry name" value="DIS3-LIKE EXONUCLEASE 2"/>
    <property type="match status" value="1"/>
</dbReference>
<evidence type="ECO:0000256" key="1">
    <source>
        <dbReference type="SAM" id="MobiDB-lite"/>
    </source>
</evidence>
<sequence length="705" mass="74543">MSGGRRPGPRGSGGGRGKRPPGGKGKRAAGGRGRGPSGPRSDDERGRGSAGRGSRAGGRDGDGRRDGGATDGGGTGRGARGRAPDRGAGAPPGGRGAASRPGAPDLPRDVWRDHAPSGRRPVVGLVRRRGRLLVAEPLFGRGELVVVERGGGVREGRIGVFVPPRRGGRRNAGHRLVREVGRPDVARDVLEALLLDRGLPRRVARSVAAEAEGVAQAPPAVDVARRDLRDTPTFTIDPASARDFDDAISAERVADDVVRIHVHVADVSAFVRPGGALDGDARWRGTSVYVPGTVEPMLPERLSNGACSLVPGEDRLAVSVAFEVDGAGAVRRASVERTLIRSDARLEYDQVDEIFAGTERATDPWATPLALARQAAAALQRRRDAGRLALEVESQEPRFVLDEEGHVTGVAVERSSESHRLIEHLMVAANAEVARLLERAGAPALHRVHEAPDPGRVGRLAAQLRVLGLPAPTWSATDGQPPEGEAPAAVAELSRLVADHVRRHGRGAAGYAPLVLRALQQARYLPDARGHAGLALEHYCHFTSPIRRYPDLVDHRAVLALVGGGEAAFAGSRSQLEELATWCSATEREAMDVERHADRIAAAFLLERELLASGGVARAGARLAGEVTGVASAGAFVRFGDDGAHEGLLPLRELGDDWWELDELGVRLVGSRSGATVAIGDPIDVRIERLEPARGRVTLALARRR</sequence>
<name>A0ABU4VL15_9ACTN</name>
<feature type="compositionally biased region" description="Gly residues" evidence="1">
    <location>
        <begin position="1"/>
        <end position="15"/>
    </location>
</feature>
<dbReference type="InterPro" id="IPR001900">
    <property type="entry name" value="RNase_II/R"/>
</dbReference>
<dbReference type="Proteomes" id="UP001277761">
    <property type="component" value="Unassembled WGS sequence"/>
</dbReference>
<evidence type="ECO:0000313" key="3">
    <source>
        <dbReference type="EMBL" id="MDX8151460.1"/>
    </source>
</evidence>
<dbReference type="SMART" id="SM00316">
    <property type="entry name" value="S1"/>
    <property type="match status" value="1"/>
</dbReference>
<dbReference type="RefSeq" id="WP_319953609.1">
    <property type="nucleotide sequence ID" value="NZ_JAXAVX010000002.1"/>
</dbReference>
<feature type="compositionally biased region" description="Basic residues" evidence="1">
    <location>
        <begin position="16"/>
        <end position="29"/>
    </location>
</feature>
<feature type="compositionally biased region" description="Gly residues" evidence="1">
    <location>
        <begin position="69"/>
        <end position="78"/>
    </location>
</feature>
<dbReference type="SUPFAM" id="SSF50249">
    <property type="entry name" value="Nucleic acid-binding proteins"/>
    <property type="match status" value="2"/>
</dbReference>
<protein>
    <submittedName>
        <fullName evidence="3">RNB domain-containing ribonuclease</fullName>
    </submittedName>
</protein>
<evidence type="ECO:0000313" key="4">
    <source>
        <dbReference type="Proteomes" id="UP001277761"/>
    </source>
</evidence>
<dbReference type="Gene3D" id="2.40.50.140">
    <property type="entry name" value="Nucleic acid-binding proteins"/>
    <property type="match status" value="1"/>
</dbReference>
<dbReference type="InterPro" id="IPR012340">
    <property type="entry name" value="NA-bd_OB-fold"/>
</dbReference>
<feature type="compositionally biased region" description="Basic and acidic residues" evidence="1">
    <location>
        <begin position="106"/>
        <end position="116"/>
    </location>
</feature>
<dbReference type="EMBL" id="JAXAVX010000002">
    <property type="protein sequence ID" value="MDX8151460.1"/>
    <property type="molecule type" value="Genomic_DNA"/>
</dbReference>
<feature type="compositionally biased region" description="Basic and acidic residues" evidence="1">
    <location>
        <begin position="57"/>
        <end position="68"/>
    </location>
</feature>
<comment type="caution">
    <text evidence="3">The sequence shown here is derived from an EMBL/GenBank/DDBJ whole genome shotgun (WGS) entry which is preliminary data.</text>
</comment>
<feature type="region of interest" description="Disordered" evidence="1">
    <location>
        <begin position="1"/>
        <end position="118"/>
    </location>
</feature>
<evidence type="ECO:0000259" key="2">
    <source>
        <dbReference type="PROSITE" id="PS50126"/>
    </source>
</evidence>
<proteinExistence type="predicted"/>
<accession>A0ABU4VL15</accession>
<gene>
    <name evidence="3" type="ORF">SK069_07650</name>
</gene>
<feature type="domain" description="S1 motif" evidence="2">
    <location>
        <begin position="620"/>
        <end position="702"/>
    </location>
</feature>
<dbReference type="Pfam" id="PF00773">
    <property type="entry name" value="RNB"/>
    <property type="match status" value="1"/>
</dbReference>
<reference evidence="3 4" key="1">
    <citation type="submission" date="2023-11" db="EMBL/GenBank/DDBJ databases">
        <authorList>
            <person name="Xu M."/>
            <person name="Jiang T."/>
        </authorList>
    </citation>
    <scope>NUCLEOTIDE SEQUENCE [LARGE SCALE GENOMIC DNA]</scope>
    <source>
        <strain evidence="3 4">SD</strain>
    </source>
</reference>
<dbReference type="PROSITE" id="PS50126">
    <property type="entry name" value="S1"/>
    <property type="match status" value="1"/>
</dbReference>
<organism evidence="3 4">
    <name type="scientific">Patulibacter brassicae</name>
    <dbReference type="NCBI Taxonomy" id="1705717"/>
    <lineage>
        <taxon>Bacteria</taxon>
        <taxon>Bacillati</taxon>
        <taxon>Actinomycetota</taxon>
        <taxon>Thermoleophilia</taxon>
        <taxon>Solirubrobacterales</taxon>
        <taxon>Patulibacteraceae</taxon>
        <taxon>Patulibacter</taxon>
    </lineage>
</organism>
<dbReference type="Pfam" id="PF00575">
    <property type="entry name" value="S1"/>
    <property type="match status" value="1"/>
</dbReference>
<dbReference type="InterPro" id="IPR003029">
    <property type="entry name" value="S1_domain"/>
</dbReference>
<dbReference type="PANTHER" id="PTHR23355">
    <property type="entry name" value="RIBONUCLEASE"/>
    <property type="match status" value="1"/>
</dbReference>